<dbReference type="InterPro" id="IPR013783">
    <property type="entry name" value="Ig-like_fold"/>
</dbReference>
<evidence type="ECO:0008006" key="3">
    <source>
        <dbReference type="Google" id="ProtNLM"/>
    </source>
</evidence>
<name>A0A382QHR3_9ZZZZ</name>
<dbReference type="AlphaFoldDB" id="A0A382QHR3"/>
<evidence type="ECO:0000256" key="1">
    <source>
        <dbReference type="SAM" id="MobiDB-lite"/>
    </source>
</evidence>
<feature type="region of interest" description="Disordered" evidence="1">
    <location>
        <begin position="111"/>
        <end position="135"/>
    </location>
</feature>
<organism evidence="2">
    <name type="scientific">marine metagenome</name>
    <dbReference type="NCBI Taxonomy" id="408172"/>
    <lineage>
        <taxon>unclassified sequences</taxon>
        <taxon>metagenomes</taxon>
        <taxon>ecological metagenomes</taxon>
    </lineage>
</organism>
<reference evidence="2" key="1">
    <citation type="submission" date="2018-05" db="EMBL/GenBank/DDBJ databases">
        <authorList>
            <person name="Lanie J.A."/>
            <person name="Ng W.-L."/>
            <person name="Kazmierczak K.M."/>
            <person name="Andrzejewski T.M."/>
            <person name="Davidsen T.M."/>
            <person name="Wayne K.J."/>
            <person name="Tettelin H."/>
            <person name="Glass J.I."/>
            <person name="Rusch D."/>
            <person name="Podicherti R."/>
            <person name="Tsui H.-C.T."/>
            <person name="Winkler M.E."/>
        </authorList>
    </citation>
    <scope>NUCLEOTIDE SEQUENCE</scope>
</reference>
<dbReference type="Gene3D" id="2.60.40.10">
    <property type="entry name" value="Immunoglobulins"/>
    <property type="match status" value="1"/>
</dbReference>
<gene>
    <name evidence="2" type="ORF">METZ01_LOCUS337840</name>
</gene>
<sequence length="150" mass="16668">MTWLLFLGIVFAVDVKEKVKKKFTVTGVVQNSAGKGIKKVKLTIINEKGKEIEDGKSKGDGEFKFKKIRAGSYTLRGEHKKEGSGEVKFTLKTTDVDLTLKISTGEIVDAPSQAGSEIGMTEEPVMLPQQRPKPAKPKLKFEDLFFEYES</sequence>
<dbReference type="EMBL" id="UINC01114580">
    <property type="protein sequence ID" value="SVC84986.1"/>
    <property type="molecule type" value="Genomic_DNA"/>
</dbReference>
<accession>A0A382QHR3</accession>
<protein>
    <recommendedName>
        <fullName evidence="3">Carboxypeptidase regulatory-like domain-containing protein</fullName>
    </recommendedName>
</protein>
<dbReference type="SUPFAM" id="SSF49478">
    <property type="entry name" value="Cna protein B-type domain"/>
    <property type="match status" value="1"/>
</dbReference>
<evidence type="ECO:0000313" key="2">
    <source>
        <dbReference type="EMBL" id="SVC84986.1"/>
    </source>
</evidence>
<proteinExistence type="predicted"/>
<feature type="non-terminal residue" evidence="2">
    <location>
        <position position="150"/>
    </location>
</feature>
<dbReference type="Pfam" id="PF13620">
    <property type="entry name" value="CarboxypepD_reg"/>
    <property type="match status" value="1"/>
</dbReference>